<gene>
    <name evidence="2" type="ORF">CCAN12_680007</name>
</gene>
<dbReference type="AlphaFoldDB" id="A0A0B7HG48"/>
<sequence>MFGLVTLSHLLSYILKHYKDITTATIIGFITGSLGVVWPLERNHLRHR</sequence>
<dbReference type="Proteomes" id="UP000044026">
    <property type="component" value="Unassembled WGS sequence"/>
</dbReference>
<evidence type="ECO:0000313" key="3">
    <source>
        <dbReference type="Proteomes" id="UP000044026"/>
    </source>
</evidence>
<dbReference type="InterPro" id="IPR007163">
    <property type="entry name" value="VCA0040-like"/>
</dbReference>
<dbReference type="EMBL" id="CDOE01000065">
    <property type="protein sequence ID" value="CEN36862.1"/>
    <property type="molecule type" value="Genomic_DNA"/>
</dbReference>
<protein>
    <submittedName>
        <fullName evidence="2">Uncharacterized protein</fullName>
    </submittedName>
</protein>
<keyword evidence="1" id="KW-0472">Membrane</keyword>
<keyword evidence="1" id="KW-0812">Transmembrane</keyword>
<dbReference type="Pfam" id="PF04018">
    <property type="entry name" value="VCA0040-like"/>
    <property type="match status" value="1"/>
</dbReference>
<evidence type="ECO:0000313" key="2">
    <source>
        <dbReference type="EMBL" id="CEN36862.1"/>
    </source>
</evidence>
<reference evidence="2 3" key="1">
    <citation type="submission" date="2015-01" db="EMBL/GenBank/DDBJ databases">
        <authorList>
            <person name="Xiang T."/>
            <person name="Song Y."/>
            <person name="Huang L."/>
            <person name="Wang B."/>
            <person name="Wu P."/>
        </authorList>
    </citation>
    <scope>NUCLEOTIDE SEQUENCE [LARGE SCALE GENOMIC DNA]</scope>
    <source>
        <strain evidence="2 3">Cc12</strain>
    </source>
</reference>
<feature type="transmembrane region" description="Helical" evidence="1">
    <location>
        <begin position="20"/>
        <end position="40"/>
    </location>
</feature>
<evidence type="ECO:0000256" key="1">
    <source>
        <dbReference type="SAM" id="Phobius"/>
    </source>
</evidence>
<accession>A0A0B7HG48</accession>
<name>A0A0B7HG48_9FLAO</name>
<organism evidence="2 3">
    <name type="scientific">Capnocytophaga canimorsus</name>
    <dbReference type="NCBI Taxonomy" id="28188"/>
    <lineage>
        <taxon>Bacteria</taxon>
        <taxon>Pseudomonadati</taxon>
        <taxon>Bacteroidota</taxon>
        <taxon>Flavobacteriia</taxon>
        <taxon>Flavobacteriales</taxon>
        <taxon>Flavobacteriaceae</taxon>
        <taxon>Capnocytophaga</taxon>
    </lineage>
</organism>
<proteinExistence type="predicted"/>
<keyword evidence="1" id="KW-1133">Transmembrane helix</keyword>